<dbReference type="InterPro" id="IPR009057">
    <property type="entry name" value="Homeodomain-like_sf"/>
</dbReference>
<dbReference type="PANTHER" id="PTHR37812">
    <property type="entry name" value="MU-LIKE PROPHAGE FLUMU PROTEIN C"/>
    <property type="match status" value="1"/>
</dbReference>
<gene>
    <name evidence="1" type="ORF">PDUR_14355</name>
</gene>
<dbReference type="OrthoDB" id="9800398at2"/>
<evidence type="ECO:0008006" key="3">
    <source>
        <dbReference type="Google" id="ProtNLM"/>
    </source>
</evidence>
<organism evidence="1 2">
    <name type="scientific">Paenibacillus durus</name>
    <name type="common">Paenibacillus azotofixans</name>
    <dbReference type="NCBI Taxonomy" id="44251"/>
    <lineage>
        <taxon>Bacteria</taxon>
        <taxon>Bacillati</taxon>
        <taxon>Bacillota</taxon>
        <taxon>Bacilli</taxon>
        <taxon>Bacillales</taxon>
        <taxon>Paenibacillaceae</taxon>
        <taxon>Paenibacillus</taxon>
    </lineage>
</organism>
<keyword evidence="2" id="KW-1185">Reference proteome</keyword>
<dbReference type="KEGG" id="pdu:PDUR_14355"/>
<evidence type="ECO:0000313" key="2">
    <source>
        <dbReference type="Proteomes" id="UP000029409"/>
    </source>
</evidence>
<protein>
    <recommendedName>
        <fullName evidence="3">Mor transcription activator domain-containing protein</fullName>
    </recommendedName>
</protein>
<dbReference type="eggNOG" id="COG5566">
    <property type="taxonomic scope" value="Bacteria"/>
</dbReference>
<dbReference type="RefSeq" id="WP_042206778.1">
    <property type="nucleotide sequence ID" value="NZ_CP009288.1"/>
</dbReference>
<dbReference type="STRING" id="44251.PDUR_14355"/>
<evidence type="ECO:0000313" key="1">
    <source>
        <dbReference type="EMBL" id="AIQ12962.1"/>
    </source>
</evidence>
<dbReference type="PANTHER" id="PTHR37812:SF1">
    <property type="entry name" value="MU-LIKE PROPHAGE FLUMU PROTEIN C"/>
    <property type="match status" value="1"/>
</dbReference>
<dbReference type="AlphaFoldDB" id="A0A089HPH1"/>
<reference evidence="1 2" key="1">
    <citation type="submission" date="2014-08" db="EMBL/GenBank/DDBJ databases">
        <title>Comparative genomics of the Paenibacillus odorifer group.</title>
        <authorList>
            <person name="den Bakker H.C."/>
            <person name="Tsai Y.-C."/>
            <person name="Martin N."/>
            <person name="Korlach J."/>
            <person name="Wiedmann M."/>
        </authorList>
    </citation>
    <scope>NUCLEOTIDE SEQUENCE [LARGE SCALE GENOMIC DNA]</scope>
    <source>
        <strain evidence="1 2">DSM 1735</strain>
    </source>
</reference>
<dbReference type="InterPro" id="IPR052411">
    <property type="entry name" value="c-mor_Regulatory_Protein"/>
</dbReference>
<sequence length="88" mass="10274">MKYVNADILPEELLKEVQKYVNGAMIYVPKPEGVREGWGVKSGSRKYIKERNLEIRQRFSDGVTMDQLSEQYFLSLDSIKKIVYSKLK</sequence>
<dbReference type="NCBIfam" id="NF040785">
    <property type="entry name" value="CD3324_fam"/>
    <property type="match status" value="1"/>
</dbReference>
<name>A0A089HPH1_PAEDU</name>
<proteinExistence type="predicted"/>
<dbReference type="SUPFAM" id="SSF46689">
    <property type="entry name" value="Homeodomain-like"/>
    <property type="match status" value="1"/>
</dbReference>
<dbReference type="EMBL" id="CP009288">
    <property type="protein sequence ID" value="AIQ12962.1"/>
    <property type="molecule type" value="Genomic_DNA"/>
</dbReference>
<dbReference type="Proteomes" id="UP000029409">
    <property type="component" value="Chromosome"/>
</dbReference>
<accession>A0A089HPH1</accession>
<dbReference type="InterPro" id="IPR049739">
    <property type="entry name" value="YraL-like"/>
</dbReference>